<feature type="region of interest" description="Disordered" evidence="1">
    <location>
        <begin position="36"/>
        <end position="61"/>
    </location>
</feature>
<evidence type="ECO:0000313" key="4">
    <source>
        <dbReference type="Proteomes" id="UP000250006"/>
    </source>
</evidence>
<keyword evidence="2" id="KW-0812">Transmembrane</keyword>
<protein>
    <submittedName>
        <fullName evidence="3">Uncharacterized protein</fullName>
    </submittedName>
</protein>
<feature type="transmembrane region" description="Helical" evidence="2">
    <location>
        <begin position="12"/>
        <end position="34"/>
    </location>
</feature>
<evidence type="ECO:0000256" key="2">
    <source>
        <dbReference type="SAM" id="Phobius"/>
    </source>
</evidence>
<comment type="caution">
    <text evidence="3">The sequence shown here is derived from an EMBL/GenBank/DDBJ whole genome shotgun (WGS) entry which is preliminary data.</text>
</comment>
<keyword evidence="4" id="KW-1185">Reference proteome</keyword>
<keyword evidence="2" id="KW-0472">Membrane</keyword>
<name>A0ABY1VRA5_9ACTO</name>
<proteinExistence type="predicted"/>
<evidence type="ECO:0000256" key="1">
    <source>
        <dbReference type="SAM" id="MobiDB-lite"/>
    </source>
</evidence>
<dbReference type="EMBL" id="UAPQ01000012">
    <property type="protein sequence ID" value="SPT55051.1"/>
    <property type="molecule type" value="Genomic_DNA"/>
</dbReference>
<keyword evidence="2" id="KW-1133">Transmembrane helix</keyword>
<reference evidence="3 4" key="1">
    <citation type="submission" date="2018-06" db="EMBL/GenBank/DDBJ databases">
        <authorList>
            <consortium name="Pathogen Informatics"/>
            <person name="Doyle S."/>
        </authorList>
    </citation>
    <scope>NUCLEOTIDE SEQUENCE [LARGE SCALE GENOMIC DNA]</scope>
    <source>
        <strain evidence="3 4">NCTC11535</strain>
    </source>
</reference>
<accession>A0ABY1VRA5</accession>
<gene>
    <name evidence="3" type="ORF">NCTC11535_02221</name>
</gene>
<sequence>MTSTSRRNAGPLAAIAVIAVVAILAVVATMSGVFSSKAAGPESPKQSTAPQAGAADGVEAVEPDLVVESMDENVPNDQYFKHQWDLTSANFGMNATNA</sequence>
<dbReference type="RefSeq" id="WP_229116963.1">
    <property type="nucleotide sequence ID" value="NZ_UAPQ01000012.1"/>
</dbReference>
<evidence type="ECO:0000313" key="3">
    <source>
        <dbReference type="EMBL" id="SPT55051.1"/>
    </source>
</evidence>
<dbReference type="Proteomes" id="UP000250006">
    <property type="component" value="Unassembled WGS sequence"/>
</dbReference>
<organism evidence="3 4">
    <name type="scientific">Actinomyces bovis</name>
    <dbReference type="NCBI Taxonomy" id="1658"/>
    <lineage>
        <taxon>Bacteria</taxon>
        <taxon>Bacillati</taxon>
        <taxon>Actinomycetota</taxon>
        <taxon>Actinomycetes</taxon>
        <taxon>Actinomycetales</taxon>
        <taxon>Actinomycetaceae</taxon>
        <taxon>Actinomyces</taxon>
    </lineage>
</organism>